<protein>
    <submittedName>
        <fullName evidence="2">Uncharacterized protein</fullName>
    </submittedName>
</protein>
<feature type="transmembrane region" description="Helical" evidence="1">
    <location>
        <begin position="65"/>
        <end position="82"/>
    </location>
</feature>
<dbReference type="EMBL" id="FNWL01000001">
    <property type="protein sequence ID" value="SEH11406.1"/>
    <property type="molecule type" value="Genomic_DNA"/>
</dbReference>
<keyword evidence="1" id="KW-0812">Transmembrane</keyword>
<sequence>MVRQVVSRFRERVDVVDVGALIVFLGVFSAAGMDSAAVSILLGIVVVAPVLRATMDALGLDLGPVLAKAILGAIVAVAGIHGSSSGDLWLGGALLALGGWLLLDAVDTWRHPDDGDDTANSDVDATTVSIDATNAKADTANTDGEPTDEDDMSNEEVYLVGEHNRWLIEALREADRPLTAAEIKSETGLTDEDFERLLEIHGESGPIERVGTGYTIDESEMGAQAMVKSVARGAGGRVLRPLRVFRPSG</sequence>
<keyword evidence="1" id="KW-1133">Transmembrane helix</keyword>
<gene>
    <name evidence="2" type="ORF">SAMN04487967_0336</name>
</gene>
<name>A0A1H6FKN2_9EURY</name>
<dbReference type="AlphaFoldDB" id="A0A1H6FKN2"/>
<dbReference type="Proteomes" id="UP000199112">
    <property type="component" value="Unassembled WGS sequence"/>
</dbReference>
<evidence type="ECO:0000256" key="1">
    <source>
        <dbReference type="SAM" id="Phobius"/>
    </source>
</evidence>
<evidence type="ECO:0000313" key="2">
    <source>
        <dbReference type="EMBL" id="SEH11406.1"/>
    </source>
</evidence>
<keyword evidence="3" id="KW-1185">Reference proteome</keyword>
<evidence type="ECO:0000313" key="3">
    <source>
        <dbReference type="Proteomes" id="UP000199112"/>
    </source>
</evidence>
<reference evidence="3" key="1">
    <citation type="submission" date="2016-10" db="EMBL/GenBank/DDBJ databases">
        <authorList>
            <person name="Varghese N."/>
            <person name="Submissions S."/>
        </authorList>
    </citation>
    <scope>NUCLEOTIDE SEQUENCE [LARGE SCALE GENOMIC DNA]</scope>
    <source>
        <strain evidence="3">CGMCC 1.8981</strain>
    </source>
</reference>
<organism evidence="2 3">
    <name type="scientific">Natronorubrum sediminis</name>
    <dbReference type="NCBI Taxonomy" id="640943"/>
    <lineage>
        <taxon>Archaea</taxon>
        <taxon>Methanobacteriati</taxon>
        <taxon>Methanobacteriota</taxon>
        <taxon>Stenosarchaea group</taxon>
        <taxon>Halobacteria</taxon>
        <taxon>Halobacteriales</taxon>
        <taxon>Natrialbaceae</taxon>
        <taxon>Natronorubrum</taxon>
    </lineage>
</organism>
<dbReference type="RefSeq" id="WP_090504259.1">
    <property type="nucleotide sequence ID" value="NZ_FNWL01000001.1"/>
</dbReference>
<accession>A0A1H6FKN2</accession>
<dbReference type="OrthoDB" id="206506at2157"/>
<keyword evidence="1" id="KW-0472">Membrane</keyword>
<proteinExistence type="predicted"/>